<evidence type="ECO:0000313" key="2">
    <source>
        <dbReference type="Proteomes" id="UP000005387"/>
    </source>
</evidence>
<name>E0IG87_9BACL</name>
<dbReference type="OrthoDB" id="2382322at2"/>
<accession>E0IG87</accession>
<reference evidence="1 2" key="1">
    <citation type="submission" date="2010-07" db="EMBL/GenBank/DDBJ databases">
        <title>The draft genome of Paenibacillus curdlanolyticus YK9.</title>
        <authorList>
            <consortium name="US DOE Joint Genome Institute (JGI-PGF)"/>
            <person name="Lucas S."/>
            <person name="Copeland A."/>
            <person name="Lapidus A."/>
            <person name="Cheng J.-F."/>
            <person name="Bruce D."/>
            <person name="Goodwin L."/>
            <person name="Pitluck S."/>
            <person name="Land M.L."/>
            <person name="Hauser L."/>
            <person name="Chang Y.-J."/>
            <person name="Jeffries C."/>
            <person name="Anderson I.J."/>
            <person name="Johnson E."/>
            <person name="Loganathan U."/>
            <person name="Mulhopadhyay B."/>
            <person name="Kyrpides N."/>
            <person name="Woyke T.J."/>
        </authorList>
    </citation>
    <scope>NUCLEOTIDE SEQUENCE [LARGE SCALE GENOMIC DNA]</scope>
    <source>
        <strain evidence="1 2">YK9</strain>
    </source>
</reference>
<keyword evidence="2" id="KW-1185">Reference proteome</keyword>
<dbReference type="Proteomes" id="UP000005387">
    <property type="component" value="Unassembled WGS sequence"/>
</dbReference>
<dbReference type="RefSeq" id="WP_006040658.1">
    <property type="nucleotide sequence ID" value="NZ_AEDD01000016.1"/>
</dbReference>
<evidence type="ECO:0000313" key="1">
    <source>
        <dbReference type="EMBL" id="EFM08489.1"/>
    </source>
</evidence>
<dbReference type="STRING" id="717606.PaecuDRAFT_4678"/>
<protein>
    <submittedName>
        <fullName evidence="1">Uncharacterized protein</fullName>
    </submittedName>
</protein>
<dbReference type="EMBL" id="AEDD01000016">
    <property type="protein sequence ID" value="EFM08489.1"/>
    <property type="molecule type" value="Genomic_DNA"/>
</dbReference>
<organism evidence="1 2">
    <name type="scientific">Paenibacillus curdlanolyticus YK9</name>
    <dbReference type="NCBI Taxonomy" id="717606"/>
    <lineage>
        <taxon>Bacteria</taxon>
        <taxon>Bacillati</taxon>
        <taxon>Bacillota</taxon>
        <taxon>Bacilli</taxon>
        <taxon>Bacillales</taxon>
        <taxon>Paenibacillaceae</taxon>
        <taxon>Paenibacillus</taxon>
    </lineage>
</organism>
<proteinExistence type="predicted"/>
<dbReference type="AlphaFoldDB" id="E0IG87"/>
<sequence>MLSISHSNRIGTVDNDMFTVERQTLFMYQVQFETRGRGKVSLMIVASDETEAIALAQQEMEKHPFYSFYDRLSCNCEKRAVQTGDCWIVESTKYAGHPDHAYVDFGAFI</sequence>
<gene>
    <name evidence="1" type="ORF">PaecuDRAFT_4678</name>
</gene>